<keyword evidence="2" id="KW-1185">Reference proteome</keyword>
<dbReference type="RefSeq" id="WP_170878628.1">
    <property type="nucleotide sequence ID" value="NZ_FTNK01000058.1"/>
</dbReference>
<gene>
    <name evidence="1" type="ORF">SAMN05421578_1584</name>
</gene>
<reference evidence="1 2" key="1">
    <citation type="submission" date="2017-01" db="EMBL/GenBank/DDBJ databases">
        <authorList>
            <person name="Varghese N."/>
            <person name="Submissions S."/>
        </authorList>
    </citation>
    <scope>NUCLEOTIDE SEQUENCE [LARGE SCALE GENOMIC DNA]</scope>
    <source>
        <strain evidence="1 2">ATCC 23464</strain>
    </source>
</reference>
<dbReference type="EMBL" id="FTNK01000058">
    <property type="protein sequence ID" value="SIR74234.1"/>
    <property type="molecule type" value="Genomic_DNA"/>
</dbReference>
<proteinExistence type="predicted"/>
<organism evidence="1 2">
    <name type="scientific">Paenibacillus macquariensis</name>
    <dbReference type="NCBI Taxonomy" id="948756"/>
    <lineage>
        <taxon>Bacteria</taxon>
        <taxon>Bacillati</taxon>
        <taxon>Bacillota</taxon>
        <taxon>Bacilli</taxon>
        <taxon>Bacillales</taxon>
        <taxon>Paenibacillaceae</taxon>
        <taxon>Paenibacillus</taxon>
    </lineage>
</organism>
<accession>A0ABY1KF23</accession>
<feature type="non-terminal residue" evidence="1">
    <location>
        <position position="1"/>
    </location>
</feature>
<comment type="caution">
    <text evidence="1">The sequence shown here is derived from an EMBL/GenBank/DDBJ whole genome shotgun (WGS) entry which is preliminary data.</text>
</comment>
<dbReference type="Proteomes" id="UP000186666">
    <property type="component" value="Unassembled WGS sequence"/>
</dbReference>
<protein>
    <submittedName>
        <fullName evidence="1">Uncharacterized protein</fullName>
    </submittedName>
</protein>
<evidence type="ECO:0000313" key="2">
    <source>
        <dbReference type="Proteomes" id="UP000186666"/>
    </source>
</evidence>
<name>A0ABY1KF23_9BACL</name>
<sequence>IPFSTGIIISGATVVSAAPILMGFGNHTVEVIDGSGESTMPPEAGGFAFPIPFAGTVQNLQISVDLLVASVVSINTLGLQYDFTVFLAPSVPNNGIDHSSSPYVTTPLTSSVRFGFPNNIITAGTFRTATNINVGGSLIVAAGDRIGIRVRTLISTDPSAADITQLSFSASLFYTPS</sequence>
<evidence type="ECO:0000313" key="1">
    <source>
        <dbReference type="EMBL" id="SIR74234.1"/>
    </source>
</evidence>